<evidence type="ECO:0000313" key="2">
    <source>
        <dbReference type="Proteomes" id="UP000249645"/>
    </source>
</evidence>
<reference evidence="1 2" key="1">
    <citation type="submission" date="2017-11" db="EMBL/GenBank/DDBJ databases">
        <title>Infants hospitalized years apart are colonized by the same room-sourced microbial strains.</title>
        <authorList>
            <person name="Brooks B."/>
            <person name="Olm M.R."/>
            <person name="Firek B.A."/>
            <person name="Baker R."/>
            <person name="Thomas B.C."/>
            <person name="Morowitz M.J."/>
            <person name="Banfield J.F."/>
        </authorList>
    </citation>
    <scope>NUCLEOTIDE SEQUENCE [LARGE SCALE GENOMIC DNA]</scope>
    <source>
        <strain evidence="1">S2_009_000_R2_76</strain>
    </source>
</reference>
<accession>A0A2W5F7E8</accession>
<evidence type="ECO:0000313" key="1">
    <source>
        <dbReference type="EMBL" id="PZP49570.1"/>
    </source>
</evidence>
<feature type="non-terminal residue" evidence="1">
    <location>
        <position position="31"/>
    </location>
</feature>
<comment type="caution">
    <text evidence="1">The sequence shown here is derived from an EMBL/GenBank/DDBJ whole genome shotgun (WGS) entry which is preliminary data.</text>
</comment>
<sequence>MKRLLGTLCGVLITAVVLKVNLHKEYLFIIV</sequence>
<dbReference type="Proteomes" id="UP000249645">
    <property type="component" value="Unassembled WGS sequence"/>
</dbReference>
<proteinExistence type="predicted"/>
<name>A0A2W5F7E8_9SPHI</name>
<gene>
    <name evidence="1" type="ORF">DI598_07455</name>
</gene>
<dbReference type="AlphaFoldDB" id="A0A2W5F7E8"/>
<protein>
    <submittedName>
        <fullName evidence="1">Uncharacterized protein</fullName>
    </submittedName>
</protein>
<organism evidence="1 2">
    <name type="scientific">Pseudopedobacter saltans</name>
    <dbReference type="NCBI Taxonomy" id="151895"/>
    <lineage>
        <taxon>Bacteria</taxon>
        <taxon>Pseudomonadati</taxon>
        <taxon>Bacteroidota</taxon>
        <taxon>Sphingobacteriia</taxon>
        <taxon>Sphingobacteriales</taxon>
        <taxon>Sphingobacteriaceae</taxon>
        <taxon>Pseudopedobacter</taxon>
    </lineage>
</organism>
<dbReference type="EMBL" id="QFOI01000105">
    <property type="protein sequence ID" value="PZP49570.1"/>
    <property type="molecule type" value="Genomic_DNA"/>
</dbReference>